<dbReference type="Proteomes" id="UP001500729">
    <property type="component" value="Unassembled WGS sequence"/>
</dbReference>
<dbReference type="PROSITE" id="PS51257">
    <property type="entry name" value="PROKAR_LIPOPROTEIN"/>
    <property type="match status" value="1"/>
</dbReference>
<keyword evidence="5" id="KW-1185">Reference proteome</keyword>
<dbReference type="RefSeq" id="WP_009945591.1">
    <property type="nucleotide sequence ID" value="NZ_BAAAGS010000005.1"/>
</dbReference>
<feature type="domain" description="Peptidase M1 membrane alanine aminopeptidase" evidence="3">
    <location>
        <begin position="345"/>
        <end position="393"/>
    </location>
</feature>
<evidence type="ECO:0000256" key="1">
    <source>
        <dbReference type="SAM" id="MobiDB-lite"/>
    </source>
</evidence>
<feature type="compositionally biased region" description="Gly residues" evidence="1">
    <location>
        <begin position="265"/>
        <end position="275"/>
    </location>
</feature>
<dbReference type="Pfam" id="PF01433">
    <property type="entry name" value="Peptidase_M1"/>
    <property type="match status" value="1"/>
</dbReference>
<evidence type="ECO:0000313" key="5">
    <source>
        <dbReference type="Proteomes" id="UP001500729"/>
    </source>
</evidence>
<reference evidence="4 5" key="1">
    <citation type="journal article" date="2019" name="Int. J. Syst. Evol. Microbiol.">
        <title>The Global Catalogue of Microorganisms (GCM) 10K type strain sequencing project: providing services to taxonomists for standard genome sequencing and annotation.</title>
        <authorList>
            <consortium name="The Broad Institute Genomics Platform"/>
            <consortium name="The Broad Institute Genome Sequencing Center for Infectious Disease"/>
            <person name="Wu L."/>
            <person name="Ma J."/>
        </authorList>
    </citation>
    <scope>NUCLEOTIDE SEQUENCE [LARGE SCALE GENOMIC DNA]</scope>
    <source>
        <strain evidence="4 5">JCM 10303</strain>
    </source>
</reference>
<dbReference type="EMBL" id="BAAAGS010000005">
    <property type="protein sequence ID" value="GAA0514070.1"/>
    <property type="molecule type" value="Genomic_DNA"/>
</dbReference>
<dbReference type="Gene3D" id="1.10.390.10">
    <property type="entry name" value="Neutral Protease Domain 2"/>
    <property type="match status" value="1"/>
</dbReference>
<dbReference type="InterPro" id="IPR027268">
    <property type="entry name" value="Peptidase_M4/M1_CTD_sf"/>
</dbReference>
<feature type="region of interest" description="Disordered" evidence="1">
    <location>
        <begin position="257"/>
        <end position="293"/>
    </location>
</feature>
<comment type="caution">
    <text evidence="4">The sequence shown here is derived from an EMBL/GenBank/DDBJ whole genome shotgun (WGS) entry which is preliminary data.</text>
</comment>
<gene>
    <name evidence="4" type="ORF">GCM10009533_11200</name>
</gene>
<proteinExistence type="predicted"/>
<feature type="chain" id="PRO_5045311096" evidence="2">
    <location>
        <begin position="25"/>
        <end position="494"/>
    </location>
</feature>
<dbReference type="InterPro" id="IPR014782">
    <property type="entry name" value="Peptidase_M1_dom"/>
</dbReference>
<dbReference type="SUPFAM" id="SSF55486">
    <property type="entry name" value="Metalloproteases ('zincins'), catalytic domain"/>
    <property type="match status" value="1"/>
</dbReference>
<keyword evidence="2" id="KW-0732">Signal</keyword>
<feature type="signal peptide" evidence="2">
    <location>
        <begin position="1"/>
        <end position="24"/>
    </location>
</feature>
<name>A0ABN1C8K7_SACER</name>
<evidence type="ECO:0000256" key="2">
    <source>
        <dbReference type="SAM" id="SignalP"/>
    </source>
</evidence>
<evidence type="ECO:0000313" key="4">
    <source>
        <dbReference type="EMBL" id="GAA0514070.1"/>
    </source>
</evidence>
<organism evidence="4 5">
    <name type="scientific">Saccharopolyspora erythraea</name>
    <name type="common">Streptomyces erythraeus</name>
    <dbReference type="NCBI Taxonomy" id="1836"/>
    <lineage>
        <taxon>Bacteria</taxon>
        <taxon>Bacillati</taxon>
        <taxon>Actinomycetota</taxon>
        <taxon>Actinomycetes</taxon>
        <taxon>Pseudonocardiales</taxon>
        <taxon>Pseudonocardiaceae</taxon>
        <taxon>Saccharopolyspora</taxon>
    </lineage>
</organism>
<sequence>MSRTSRGLLAIGSACLLVTAVACAPEATDQPWPQRPVVDLDYRVADDLSSVTGRERVVFTPDMRVCELVFRLWPNEPTAARTGTSIVVTGASVDGRPVAPRPSADAAAGSQGTLVELPLGRCVQADDAVTAVLDFRLTLGRDSGERWGYLPSREMAWFGNGFPLLPWVRGQGWARDAATVIPGETATSEDFDLASLSVTAPSRLTVFGTGTRRAAESGRAPGTTIHHFAADAVRDVLVTVGNLDVLERTVSGVQIRLATPKPGRNGDGNGNGNGDGEGEGEGEGNGNGKGTKVSPQRWMEELSDELRALQHLLGPLPYRDLWVTVVPTIGDGVEFPSALLFGDLRRREVRSLVAHELGHQWFYALVGNNQARDPWIDESFTTFAQALVVGQQDDYRLEDVPQGVVGHLGEPMEYWGRTGGYDNYVAGVYQQGAAVLLEARRRAGPHRFDRALRDYVARSAHRVVGPRDVFAAFQDLPQVTDLLRQYGVREGGNR</sequence>
<accession>A0ABN1C8K7</accession>
<protein>
    <submittedName>
        <fullName evidence="4">M1 family metallopeptidase</fullName>
    </submittedName>
</protein>
<evidence type="ECO:0000259" key="3">
    <source>
        <dbReference type="Pfam" id="PF01433"/>
    </source>
</evidence>